<comment type="caution">
    <text evidence="19">The sequence shown here is derived from an EMBL/GenBank/DDBJ whole genome shotgun (WGS) entry which is preliminary data.</text>
</comment>
<dbReference type="InterPro" id="IPR001584">
    <property type="entry name" value="Integrase_cat-core"/>
</dbReference>
<comment type="function">
    <text evidence="1">The aspartyl protease (PR) mediates the proteolytic cleavages of the Gag and Gag-Pol polyproteins after assembly of the VLP.</text>
</comment>
<evidence type="ECO:0000256" key="16">
    <source>
        <dbReference type="SAM" id="Coils"/>
    </source>
</evidence>
<evidence type="ECO:0000256" key="3">
    <source>
        <dbReference type="ARBA" id="ARBA00022670"/>
    </source>
</evidence>
<dbReference type="InterPro" id="IPR012337">
    <property type="entry name" value="RNaseH-like_sf"/>
</dbReference>
<accession>A0ABQ4YLS5</accession>
<keyword evidence="13" id="KW-0239">DNA-directed DNA polymerase</keyword>
<evidence type="ECO:0000256" key="14">
    <source>
        <dbReference type="ARBA" id="ARBA00023113"/>
    </source>
</evidence>
<dbReference type="InterPro" id="IPR036397">
    <property type="entry name" value="RNaseH_sf"/>
</dbReference>
<feature type="non-terminal residue" evidence="19">
    <location>
        <position position="1401"/>
    </location>
</feature>
<evidence type="ECO:0000256" key="9">
    <source>
        <dbReference type="ARBA" id="ARBA00022840"/>
    </source>
</evidence>
<dbReference type="EMBL" id="BQNB010010523">
    <property type="protein sequence ID" value="GJS78401.1"/>
    <property type="molecule type" value="Genomic_DNA"/>
</dbReference>
<dbReference type="PANTHER" id="PTHR42648">
    <property type="entry name" value="TRANSPOSASE, PUTATIVE-RELATED"/>
    <property type="match status" value="1"/>
</dbReference>
<keyword evidence="8" id="KW-0378">Hydrolase</keyword>
<feature type="coiled-coil region" evidence="16">
    <location>
        <begin position="336"/>
        <end position="397"/>
    </location>
</feature>
<dbReference type="PROSITE" id="PS50994">
    <property type="entry name" value="INTEGRASE"/>
    <property type="match status" value="1"/>
</dbReference>
<dbReference type="SUPFAM" id="SSF53098">
    <property type="entry name" value="Ribonuclease H-like"/>
    <property type="match status" value="1"/>
</dbReference>
<dbReference type="Proteomes" id="UP001151760">
    <property type="component" value="Unassembled WGS sequence"/>
</dbReference>
<keyword evidence="13" id="KW-0808">Transferase</keyword>
<feature type="coiled-coil region" evidence="16">
    <location>
        <begin position="789"/>
        <end position="823"/>
    </location>
</feature>
<evidence type="ECO:0000259" key="18">
    <source>
        <dbReference type="PROSITE" id="PS50994"/>
    </source>
</evidence>
<keyword evidence="16" id="KW-0175">Coiled coil</keyword>
<keyword evidence="11" id="KW-0229">DNA integration</keyword>
<evidence type="ECO:0000256" key="2">
    <source>
        <dbReference type="ARBA" id="ARBA00022612"/>
    </source>
</evidence>
<evidence type="ECO:0000256" key="7">
    <source>
        <dbReference type="ARBA" id="ARBA00022759"/>
    </source>
</evidence>
<proteinExistence type="predicted"/>
<feature type="domain" description="Integrase catalytic" evidence="18">
    <location>
        <begin position="1239"/>
        <end position="1335"/>
    </location>
</feature>
<keyword evidence="15" id="KW-0233">DNA recombination</keyword>
<sequence>MLSFKLKEENGVTRPKKYYELSPTEAIQADCDIKATNIILQGLPPEVYALKGDDPIDAIIHIMSFLTAVVTSHYPTTNSQLRNSSNPRKQATINNGRVTLQPIQGRQTFVAAGTSRTYTPGASGNNSGKQRTVICYNCKGEGHMSQTEQQTKEEKGDRAFKFKVCWFQLSKCQILTMRRNSHFWQSREFQKVKHTDCQFITHNAAYQADDLDAYDSDCDELNTAKVALMANLSHYGSDALSEVHNHDNVNNDMTNQVVQAMPSSEQSNVVNHSETEITSDSNIIPYSQYLIESQQVAVQNSNSSAQQDDLILSVIEQLKTQVVHCTKTNLENKSVNDTLTAELERYKEQVKVLKEGQNVDLKSQDNVSDSCAQSVEIDHLKRTLSEHLKEKESLLQTVTLLKNDFKKEESRNLDREIALEKQIKHLDNIVFKRDQSAQTVHMLTKPQFFYDNTTKQALGFQNPFYLKKAQQLEPMLYVGDIIQKTNPIVIPDSEETLTLAEESRSKMLLKHKDNMMQEKIKQIDTTPIDYAALNKLYKDFETRFVPQTELSAEQAFWSHNSVSSSEPDLSDRPTNVEVPKELPKVSMVNTSLKKLKYHLANFDVVVKERTTPTAITEGTWGFEHTKACFRDEIIPFVKALKDLFSTFNQQLVDELAEVQNVFYQMEQAVEQHRVESKTFEVKMNQALNENERLLEQVMSKDIVNLIVNSSMDFASVNVHECEKCLKLETELQKDFVEKEIYDKLFKRFTTLEKHCISLEVDTQLNQEIFQRDNSISNQSAPSFDQLFELNELKAQSQEKDMVIKKLKERIKSLSGNMDKDKIKQDLEEIETINIELDHRVTKLIAENEHLKQTYKQLYDSIKPAREKVLVITTLKDELRKLKGKDLANNEVTHHPSDPEINTEPITPKLLNKRSAHSAYIKHTQEEAAVLRDLVDHIKANYPLDPTLESALVVTPMNKNKKVRFTELVTSSRNTIPKRTSTSNPASNKPMLSSTGVKPSTSASGSQPSGNTKKDKIRQTPSSTQKNKVEAHPRKVKSSLKNKDHVVAPKGTAHVQHSKLNANSELKCVKCNGCMLSDNHDLCVLDYINNRPTGRTFTIVRNVCTLTRITTTTEAPLRKPVVLDNETSKPTVTLVYSRKPRNSKTNVPVSKSKVVQIVLWYLDSGCSKHMTGDRSQLTNFVNKFLGTVKFRNDHVAKILGYGDYQIGNVTILRVYYVEGLGHNLFFVGQFCDSNLESKKKPHKPKSEDTNQEKLYLLHMDLCGPMRVSSVNGKKYILVIFDDYSRFTWVKFLRSKDEAPDFIIKFLKMIQLRLKVLVRRIKTDNGTEFVNQMLREYYEKAEAVATACYTQNRSIIRLHHGKTPYELLHDKLPDLSFFHVFGALCYLTNDSENLGKLQPKVDI</sequence>
<reference evidence="19" key="1">
    <citation type="journal article" date="2022" name="Int. J. Mol. Sci.">
        <title>Draft Genome of Tanacetum Coccineum: Genomic Comparison of Closely Related Tanacetum-Family Plants.</title>
        <authorList>
            <person name="Yamashiro T."/>
            <person name="Shiraishi A."/>
            <person name="Nakayama K."/>
            <person name="Satake H."/>
        </authorList>
    </citation>
    <scope>NUCLEOTIDE SEQUENCE</scope>
</reference>
<dbReference type="Gene3D" id="3.30.420.10">
    <property type="entry name" value="Ribonuclease H-like superfamily/Ribonuclease H"/>
    <property type="match status" value="1"/>
</dbReference>
<keyword evidence="3" id="KW-0645">Protease</keyword>
<keyword evidence="20" id="KW-1185">Reference proteome</keyword>
<keyword evidence="14" id="KW-0917">Virion maturation</keyword>
<dbReference type="Pfam" id="PF00665">
    <property type="entry name" value="rve"/>
    <property type="match status" value="1"/>
</dbReference>
<keyword evidence="13" id="KW-0548">Nucleotidyltransferase</keyword>
<evidence type="ECO:0000256" key="13">
    <source>
        <dbReference type="ARBA" id="ARBA00022932"/>
    </source>
</evidence>
<evidence type="ECO:0000256" key="6">
    <source>
        <dbReference type="ARBA" id="ARBA00022741"/>
    </source>
</evidence>
<keyword evidence="6" id="KW-0547">Nucleotide-binding</keyword>
<evidence type="ECO:0000256" key="8">
    <source>
        <dbReference type="ARBA" id="ARBA00022801"/>
    </source>
</evidence>
<keyword evidence="12" id="KW-0695">RNA-directed DNA polymerase</keyword>
<evidence type="ECO:0000256" key="1">
    <source>
        <dbReference type="ARBA" id="ARBA00002180"/>
    </source>
</evidence>
<gene>
    <name evidence="19" type="ORF">Tco_0728282</name>
</gene>
<evidence type="ECO:0000313" key="20">
    <source>
        <dbReference type="Proteomes" id="UP001151760"/>
    </source>
</evidence>
<evidence type="ECO:0000256" key="5">
    <source>
        <dbReference type="ARBA" id="ARBA00022723"/>
    </source>
</evidence>
<name>A0ABQ4YLS5_9ASTR</name>
<keyword evidence="5" id="KW-0479">Metal-binding</keyword>
<evidence type="ECO:0000256" key="12">
    <source>
        <dbReference type="ARBA" id="ARBA00022918"/>
    </source>
</evidence>
<keyword evidence="9" id="KW-0067">ATP-binding</keyword>
<evidence type="ECO:0000256" key="17">
    <source>
        <dbReference type="SAM" id="MobiDB-lite"/>
    </source>
</evidence>
<dbReference type="InterPro" id="IPR054722">
    <property type="entry name" value="PolX-like_BBD"/>
</dbReference>
<evidence type="ECO:0000256" key="15">
    <source>
        <dbReference type="ARBA" id="ARBA00023172"/>
    </source>
</evidence>
<feature type="region of interest" description="Disordered" evidence="17">
    <location>
        <begin position="964"/>
        <end position="1044"/>
    </location>
</feature>
<keyword evidence="7" id="KW-0255">Endonuclease</keyword>
<protein>
    <submittedName>
        <fullName evidence="19">Retrovirus-related pol polyprotein from transposon TNT 1-94</fullName>
    </submittedName>
</protein>
<feature type="compositionally biased region" description="Polar residues" evidence="17">
    <location>
        <begin position="967"/>
        <end position="1010"/>
    </location>
</feature>
<evidence type="ECO:0000256" key="4">
    <source>
        <dbReference type="ARBA" id="ARBA00022722"/>
    </source>
</evidence>
<dbReference type="InterPro" id="IPR039537">
    <property type="entry name" value="Retrotran_Ty1/copia-like"/>
</dbReference>
<evidence type="ECO:0000313" key="19">
    <source>
        <dbReference type="EMBL" id="GJS78401.1"/>
    </source>
</evidence>
<evidence type="ECO:0000256" key="10">
    <source>
        <dbReference type="ARBA" id="ARBA00022842"/>
    </source>
</evidence>
<keyword evidence="2" id="KW-1188">Viral release from host cell</keyword>
<keyword evidence="4" id="KW-0540">Nuclease</keyword>
<dbReference type="Pfam" id="PF22936">
    <property type="entry name" value="Pol_BBD"/>
    <property type="match status" value="1"/>
</dbReference>
<reference evidence="19" key="2">
    <citation type="submission" date="2022-01" db="EMBL/GenBank/DDBJ databases">
        <authorList>
            <person name="Yamashiro T."/>
            <person name="Shiraishi A."/>
            <person name="Satake H."/>
            <person name="Nakayama K."/>
        </authorList>
    </citation>
    <scope>NUCLEOTIDE SEQUENCE</scope>
</reference>
<dbReference type="PANTHER" id="PTHR42648:SF11">
    <property type="entry name" value="TRANSPOSON TY4-P GAG-POL POLYPROTEIN"/>
    <property type="match status" value="1"/>
</dbReference>
<organism evidence="19 20">
    <name type="scientific">Tanacetum coccineum</name>
    <dbReference type="NCBI Taxonomy" id="301880"/>
    <lineage>
        <taxon>Eukaryota</taxon>
        <taxon>Viridiplantae</taxon>
        <taxon>Streptophyta</taxon>
        <taxon>Embryophyta</taxon>
        <taxon>Tracheophyta</taxon>
        <taxon>Spermatophyta</taxon>
        <taxon>Magnoliopsida</taxon>
        <taxon>eudicotyledons</taxon>
        <taxon>Gunneridae</taxon>
        <taxon>Pentapetalae</taxon>
        <taxon>asterids</taxon>
        <taxon>campanulids</taxon>
        <taxon>Asterales</taxon>
        <taxon>Asteraceae</taxon>
        <taxon>Asteroideae</taxon>
        <taxon>Anthemideae</taxon>
        <taxon>Anthemidinae</taxon>
        <taxon>Tanacetum</taxon>
    </lineage>
</organism>
<evidence type="ECO:0000256" key="11">
    <source>
        <dbReference type="ARBA" id="ARBA00022908"/>
    </source>
</evidence>
<keyword evidence="10" id="KW-0460">Magnesium</keyword>